<feature type="region of interest" description="Disordered" evidence="1">
    <location>
        <begin position="48"/>
        <end position="81"/>
    </location>
</feature>
<dbReference type="KEGG" id="moc:BB934_21995"/>
<reference evidence="2" key="1">
    <citation type="submission" date="2016-07" db="EMBL/GenBank/DDBJ databases">
        <title>Microvirga ossetica sp. nov. a new species of rhizobia isolated from root nodules of the legume species Vicia alpestris Steven originated from North Ossetia region in the Caucasus.</title>
        <authorList>
            <person name="Safronova V.I."/>
            <person name="Kuznetsova I.G."/>
            <person name="Sazanova A.L."/>
            <person name="Belimov A."/>
            <person name="Andronov E."/>
            <person name="Osledkin Y.S."/>
            <person name="Onishchuk O.P."/>
            <person name="Kurchak O.N."/>
            <person name="Shaposhnikov A.I."/>
            <person name="Willems A."/>
            <person name="Tikhonovich I.A."/>
        </authorList>
    </citation>
    <scope>NUCLEOTIDE SEQUENCE [LARGE SCALE GENOMIC DNA]</scope>
    <source>
        <strain evidence="2">V5/3M</strain>
    </source>
</reference>
<dbReference type="AlphaFoldDB" id="A0A1B2EKQ9"/>
<accession>A0A1B2EKQ9</accession>
<name>A0A1B2EKQ9_9HYPH</name>
<proteinExistence type="predicted"/>
<feature type="compositionally biased region" description="Basic and acidic residues" evidence="1">
    <location>
        <begin position="65"/>
        <end position="81"/>
    </location>
</feature>
<evidence type="ECO:0000313" key="2">
    <source>
        <dbReference type="EMBL" id="ANY80570.1"/>
    </source>
</evidence>
<dbReference type="EMBL" id="CP016616">
    <property type="protein sequence ID" value="ANY80570.1"/>
    <property type="molecule type" value="Genomic_DNA"/>
</dbReference>
<gene>
    <name evidence="2" type="ORF">BB934_21995</name>
</gene>
<sequence>MDVSTKARRVYPDLFCKPMRPCSAMLWNLQRPGAAAQGRVIGHSQIQTEELKDRADQSLSLAQRQTEHGSQRQRRPDAKAE</sequence>
<protein>
    <submittedName>
        <fullName evidence="2">Uncharacterized protein</fullName>
    </submittedName>
</protein>
<organism evidence="2">
    <name type="scientific">Microvirga ossetica</name>
    <dbReference type="NCBI Taxonomy" id="1882682"/>
    <lineage>
        <taxon>Bacteria</taxon>
        <taxon>Pseudomonadati</taxon>
        <taxon>Pseudomonadota</taxon>
        <taxon>Alphaproteobacteria</taxon>
        <taxon>Hyphomicrobiales</taxon>
        <taxon>Methylobacteriaceae</taxon>
        <taxon>Microvirga</taxon>
    </lineage>
</organism>
<evidence type="ECO:0000256" key="1">
    <source>
        <dbReference type="SAM" id="MobiDB-lite"/>
    </source>
</evidence>